<dbReference type="OrthoDB" id="10051975at2759"/>
<dbReference type="EMBL" id="CAJNOJ010000520">
    <property type="protein sequence ID" value="CAF1474962.1"/>
    <property type="molecule type" value="Genomic_DNA"/>
</dbReference>
<evidence type="ECO:0000313" key="3">
    <source>
        <dbReference type="Proteomes" id="UP000663852"/>
    </source>
</evidence>
<dbReference type="SUPFAM" id="SSF140996">
    <property type="entry name" value="Hermes dimerisation domain"/>
    <property type="match status" value="1"/>
</dbReference>
<evidence type="ECO:0000313" key="2">
    <source>
        <dbReference type="EMBL" id="CAF1474962.1"/>
    </source>
</evidence>
<accession>A0A815REV5</accession>
<name>A0A815REV5_ADIRI</name>
<dbReference type="InterPro" id="IPR018473">
    <property type="entry name" value="Hermes_transposase_DNA-db"/>
</dbReference>
<reference evidence="2" key="1">
    <citation type="submission" date="2021-02" db="EMBL/GenBank/DDBJ databases">
        <authorList>
            <person name="Nowell W R."/>
        </authorList>
    </citation>
    <scope>NUCLEOTIDE SEQUENCE</scope>
</reference>
<proteinExistence type="predicted"/>
<comment type="caution">
    <text evidence="2">The sequence shown here is derived from an EMBL/GenBank/DDBJ whole genome shotgun (WGS) entry which is preliminary data.</text>
</comment>
<organism evidence="2 3">
    <name type="scientific">Adineta ricciae</name>
    <name type="common">Rotifer</name>
    <dbReference type="NCBI Taxonomy" id="249248"/>
    <lineage>
        <taxon>Eukaryota</taxon>
        <taxon>Metazoa</taxon>
        <taxon>Spiralia</taxon>
        <taxon>Gnathifera</taxon>
        <taxon>Rotifera</taxon>
        <taxon>Eurotatoria</taxon>
        <taxon>Bdelloidea</taxon>
        <taxon>Adinetida</taxon>
        <taxon>Adinetidae</taxon>
        <taxon>Adineta</taxon>
    </lineage>
</organism>
<dbReference type="Proteomes" id="UP000663852">
    <property type="component" value="Unassembled WGS sequence"/>
</dbReference>
<evidence type="ECO:0000259" key="1">
    <source>
        <dbReference type="Pfam" id="PF10683"/>
    </source>
</evidence>
<dbReference type="Gene3D" id="1.10.10.1070">
    <property type="entry name" value="Zinc finger, BED domain-containing"/>
    <property type="match status" value="1"/>
</dbReference>
<feature type="domain" description="Hermes trasposase DNA-binding" evidence="1">
    <location>
        <begin position="48"/>
        <end position="104"/>
    </location>
</feature>
<protein>
    <recommendedName>
        <fullName evidence="1">Hermes trasposase DNA-binding domain-containing protein</fullName>
    </recommendedName>
</protein>
<dbReference type="Pfam" id="PF10683">
    <property type="entry name" value="DBD_Tnp_Hermes"/>
    <property type="match status" value="1"/>
</dbReference>
<dbReference type="AlphaFoldDB" id="A0A815REV5"/>
<gene>
    <name evidence="2" type="ORF">EDS130_LOCUS41045</name>
</gene>
<sequence length="118" mass="13348">MPTIIFVNMASSTTYTKEQIWKSNDGTNVMDKHDKAYKKVQDRLINSTKRKIIDVLAECCAIDSLPFNIVNGVGFQELTGKLIKLGRQLGPGVSINDLLPDDSTINRQIDKIYDFRKE</sequence>